<accession>A0A6P0UGP0</accession>
<reference evidence="2 3" key="1">
    <citation type="submission" date="2020-01" db="EMBL/GenBank/DDBJ databases">
        <title>Muriicola jejuensis KCTC 22299.</title>
        <authorList>
            <person name="Wang G."/>
        </authorList>
    </citation>
    <scope>NUCLEOTIDE SEQUENCE [LARGE SCALE GENOMIC DNA]</scope>
    <source>
        <strain evidence="2 3">KCTC 22299</strain>
    </source>
</reference>
<evidence type="ECO:0008006" key="4">
    <source>
        <dbReference type="Google" id="ProtNLM"/>
    </source>
</evidence>
<comment type="caution">
    <text evidence="2">The sequence shown here is derived from an EMBL/GenBank/DDBJ whole genome shotgun (WGS) entry which is preliminary data.</text>
</comment>
<dbReference type="PROSITE" id="PS51257">
    <property type="entry name" value="PROKAR_LIPOPROTEIN"/>
    <property type="match status" value="1"/>
</dbReference>
<feature type="signal peptide" evidence="1">
    <location>
        <begin position="1"/>
        <end position="19"/>
    </location>
</feature>
<evidence type="ECO:0000313" key="2">
    <source>
        <dbReference type="EMBL" id="NER11802.1"/>
    </source>
</evidence>
<dbReference type="EMBL" id="JAABOP010000019">
    <property type="protein sequence ID" value="NER11802.1"/>
    <property type="molecule type" value="Genomic_DNA"/>
</dbReference>
<dbReference type="Proteomes" id="UP000468443">
    <property type="component" value="Unassembled WGS sequence"/>
</dbReference>
<keyword evidence="3" id="KW-1185">Reference proteome</keyword>
<evidence type="ECO:0000256" key="1">
    <source>
        <dbReference type="SAM" id="SignalP"/>
    </source>
</evidence>
<dbReference type="RefSeq" id="WP_163694257.1">
    <property type="nucleotide sequence ID" value="NZ_FXTW01000017.1"/>
</dbReference>
<keyword evidence="1" id="KW-0732">Signal</keyword>
<name>A0A6P0UGP0_9FLAO</name>
<gene>
    <name evidence="2" type="ORF">GWK09_14845</name>
</gene>
<feature type="chain" id="PRO_5026932880" description="Tissue inhibitor of metalloproteinase" evidence="1">
    <location>
        <begin position="20"/>
        <end position="188"/>
    </location>
</feature>
<organism evidence="2 3">
    <name type="scientific">Muriicola jejuensis</name>
    <dbReference type="NCBI Taxonomy" id="504488"/>
    <lineage>
        <taxon>Bacteria</taxon>
        <taxon>Pseudomonadati</taxon>
        <taxon>Bacteroidota</taxon>
        <taxon>Flavobacteriia</taxon>
        <taxon>Flavobacteriales</taxon>
        <taxon>Flavobacteriaceae</taxon>
        <taxon>Muriicola</taxon>
    </lineage>
</organism>
<proteinExistence type="predicted"/>
<evidence type="ECO:0000313" key="3">
    <source>
        <dbReference type="Proteomes" id="UP000468443"/>
    </source>
</evidence>
<sequence length="188" mass="21445">MKKLLLTILTLLFTSLISACSCEYGGNFLHVTKFSETIVKAKIIEHVYHTEDGKRYTAHNEFVASQIHNNFDPHYGTGESINIEILELIRGTEKRKIIEIFSTDGADCRASTSGFEKGKIYIMSIYQPKRPEPKLPNETDSDYAIGGCSENWVEYLPETNEVFGIIKGKSYRRKAKKHSYDKLIKKIT</sequence>
<protein>
    <recommendedName>
        <fullName evidence="4">Tissue inhibitor of metalloproteinase</fullName>
    </recommendedName>
</protein>
<dbReference type="AlphaFoldDB" id="A0A6P0UGP0"/>